<organism evidence="2 3">
    <name type="scientific">Candidatus Iainarchaeum sp</name>
    <dbReference type="NCBI Taxonomy" id="3101447"/>
    <lineage>
        <taxon>Archaea</taxon>
        <taxon>Candidatus Iainarchaeota</taxon>
        <taxon>Candidatus Iainarchaeia</taxon>
        <taxon>Candidatus Iainarchaeales</taxon>
        <taxon>Candidatus Iainarchaeaceae</taxon>
        <taxon>Candidatus Iainarchaeum</taxon>
    </lineage>
</organism>
<name>A0A938YS13_9ARCH</name>
<evidence type="ECO:0000313" key="2">
    <source>
        <dbReference type="EMBL" id="MBN2067002.1"/>
    </source>
</evidence>
<comment type="caution">
    <text evidence="2">The sequence shown here is derived from an EMBL/GenBank/DDBJ whole genome shotgun (WGS) entry which is preliminary data.</text>
</comment>
<reference evidence="2" key="1">
    <citation type="submission" date="2021-01" db="EMBL/GenBank/DDBJ databases">
        <title>Active Sulfur Cycling in an Early Earth Analoge.</title>
        <authorList>
            <person name="Hahn C.R."/>
            <person name="Youssef N.H."/>
            <person name="Elshahed M."/>
        </authorList>
    </citation>
    <scope>NUCLEOTIDE SEQUENCE</scope>
    <source>
        <strain evidence="2">Zod_Metabat.1151</strain>
    </source>
</reference>
<dbReference type="AlphaFoldDB" id="A0A938YS13"/>
<dbReference type="Proteomes" id="UP000809243">
    <property type="component" value="Unassembled WGS sequence"/>
</dbReference>
<sequence>MDNTIQFIANYGDWKAIKKLKIEEKTDPRAVMEFLASLGMGLDRKIAENLGKTVELEKLDAALKELPKGKTEQEIASIISEVNSRKVGSAIKEICSKPELQPKEQKELQQFCRVYAMRKALSECGLSVDYSSVDVPGMGRLKKTKV</sequence>
<gene>
    <name evidence="2" type="ORF">JW744_00880</name>
</gene>
<accession>A0A938YS13</accession>
<proteinExistence type="predicted"/>
<evidence type="ECO:0000313" key="3">
    <source>
        <dbReference type="Proteomes" id="UP000809243"/>
    </source>
</evidence>
<evidence type="ECO:0000259" key="1">
    <source>
        <dbReference type="Pfam" id="PF10869"/>
    </source>
</evidence>
<feature type="domain" description="DUF2666" evidence="1">
    <location>
        <begin position="3"/>
        <end position="132"/>
    </location>
</feature>
<dbReference type="EMBL" id="JAFGDB010000015">
    <property type="protein sequence ID" value="MBN2067002.1"/>
    <property type="molecule type" value="Genomic_DNA"/>
</dbReference>
<protein>
    <submittedName>
        <fullName evidence="2">DUF2666 family protein</fullName>
    </submittedName>
</protein>
<dbReference type="Pfam" id="PF10869">
    <property type="entry name" value="DUF2666"/>
    <property type="match status" value="1"/>
</dbReference>
<dbReference type="InterPro" id="IPR022620">
    <property type="entry name" value="DUF2666"/>
</dbReference>